<keyword evidence="1" id="KW-0812">Transmembrane</keyword>
<evidence type="ECO:0000256" key="1">
    <source>
        <dbReference type="SAM" id="Phobius"/>
    </source>
</evidence>
<feature type="transmembrane region" description="Helical" evidence="1">
    <location>
        <begin position="6"/>
        <end position="29"/>
    </location>
</feature>
<sequence length="65" mass="7079">MVYLKLVVGVFGLPLVYLGLLPGLLLFILDSSAAHQEQMMQLLSDPSKAAQFARVVFDMLNGLKG</sequence>
<evidence type="ECO:0000313" key="2">
    <source>
        <dbReference type="EMBL" id="MBE0346079.1"/>
    </source>
</evidence>
<keyword evidence="1" id="KW-1133">Transmembrane helix</keyword>
<keyword evidence="3" id="KW-1185">Reference proteome</keyword>
<dbReference type="RefSeq" id="WP_147390502.1">
    <property type="nucleotide sequence ID" value="NZ_AQHF01000020.1"/>
</dbReference>
<organism evidence="2 3">
    <name type="scientific">Pseudoalteromonas peptidolytica F12-50-A1</name>
    <dbReference type="NCBI Taxonomy" id="1315280"/>
    <lineage>
        <taxon>Bacteria</taxon>
        <taxon>Pseudomonadati</taxon>
        <taxon>Pseudomonadota</taxon>
        <taxon>Gammaproteobacteria</taxon>
        <taxon>Alteromonadales</taxon>
        <taxon>Pseudoalteromonadaceae</taxon>
        <taxon>Pseudoalteromonas</taxon>
    </lineage>
</organism>
<name>A0A8I0MVT6_9GAMM</name>
<gene>
    <name evidence="2" type="ORF">PPEP_a1101</name>
</gene>
<dbReference type="Proteomes" id="UP000660708">
    <property type="component" value="Unassembled WGS sequence"/>
</dbReference>
<protein>
    <submittedName>
        <fullName evidence="2">Uncharacterized protein</fullName>
    </submittedName>
</protein>
<evidence type="ECO:0000313" key="3">
    <source>
        <dbReference type="Proteomes" id="UP000660708"/>
    </source>
</evidence>
<accession>A0A8I0MVT6</accession>
<dbReference type="EMBL" id="AQHF01000020">
    <property type="protein sequence ID" value="MBE0346079.1"/>
    <property type="molecule type" value="Genomic_DNA"/>
</dbReference>
<keyword evidence="1" id="KW-0472">Membrane</keyword>
<proteinExistence type="predicted"/>
<reference evidence="2 3" key="1">
    <citation type="submission" date="2015-06" db="EMBL/GenBank/DDBJ databases">
        <title>Genome sequence of Pseudoalteromonas peptidolytica.</title>
        <authorList>
            <person name="Xie B.-B."/>
            <person name="Rong J.-C."/>
            <person name="Qin Q.-L."/>
            <person name="Zhang Y.-Z."/>
        </authorList>
    </citation>
    <scope>NUCLEOTIDE SEQUENCE [LARGE SCALE GENOMIC DNA]</scope>
    <source>
        <strain evidence="2 3">F12-50-A1</strain>
    </source>
</reference>
<comment type="caution">
    <text evidence="2">The sequence shown here is derived from an EMBL/GenBank/DDBJ whole genome shotgun (WGS) entry which is preliminary data.</text>
</comment>
<dbReference type="AlphaFoldDB" id="A0A8I0MVT6"/>